<name>A0ABW6M671_9ACTN</name>
<evidence type="ECO:0000313" key="6">
    <source>
        <dbReference type="Proteomes" id="UP001601303"/>
    </source>
</evidence>
<dbReference type="Pfam" id="PF01638">
    <property type="entry name" value="HxlR"/>
    <property type="match status" value="1"/>
</dbReference>
<comment type="caution">
    <text evidence="5">The sequence shown here is derived from an EMBL/GenBank/DDBJ whole genome shotgun (WGS) entry which is preliminary data.</text>
</comment>
<dbReference type="PANTHER" id="PTHR33204:SF18">
    <property type="entry name" value="TRANSCRIPTIONAL REGULATORY PROTEIN"/>
    <property type="match status" value="1"/>
</dbReference>
<evidence type="ECO:0000256" key="2">
    <source>
        <dbReference type="ARBA" id="ARBA00023125"/>
    </source>
</evidence>
<dbReference type="PANTHER" id="PTHR33204">
    <property type="entry name" value="TRANSCRIPTIONAL REGULATOR, MARR FAMILY"/>
    <property type="match status" value="1"/>
</dbReference>
<evidence type="ECO:0000259" key="4">
    <source>
        <dbReference type="PROSITE" id="PS51118"/>
    </source>
</evidence>
<gene>
    <name evidence="5" type="ORF">ACFYNQ_24185</name>
</gene>
<dbReference type="Gene3D" id="1.10.10.10">
    <property type="entry name" value="Winged helix-like DNA-binding domain superfamily/Winged helix DNA-binding domain"/>
    <property type="match status" value="1"/>
</dbReference>
<dbReference type="EMBL" id="JBIAHM010000008">
    <property type="protein sequence ID" value="MFE9601653.1"/>
    <property type="molecule type" value="Genomic_DNA"/>
</dbReference>
<sequence>MSTESAPTPRVCSVTDAIAVVGERHSLPIVRELLYGNRRFSEIADAVGLNRTLLSSRLRRLEAAGVVERRRYSEHPPRDEYVLTEAGQALLPVLAALKEWGDLYCRDGLATAEFQHRCGAVLHTRADCAACGGEIHFEDLTVVGGTHPPQIRL</sequence>
<dbReference type="CDD" id="cd00090">
    <property type="entry name" value="HTH_ARSR"/>
    <property type="match status" value="1"/>
</dbReference>
<dbReference type="RefSeq" id="WP_388109038.1">
    <property type="nucleotide sequence ID" value="NZ_JBIAHM010000008.1"/>
</dbReference>
<reference evidence="5 6" key="1">
    <citation type="submission" date="2024-10" db="EMBL/GenBank/DDBJ databases">
        <title>The Natural Products Discovery Center: Release of the First 8490 Sequenced Strains for Exploring Actinobacteria Biosynthetic Diversity.</title>
        <authorList>
            <person name="Kalkreuter E."/>
            <person name="Kautsar S.A."/>
            <person name="Yang D."/>
            <person name="Bader C.D."/>
            <person name="Teijaro C.N."/>
            <person name="Fluegel L."/>
            <person name="Davis C.M."/>
            <person name="Simpson J.R."/>
            <person name="Lauterbach L."/>
            <person name="Steele A.D."/>
            <person name="Gui C."/>
            <person name="Meng S."/>
            <person name="Li G."/>
            <person name="Viehrig K."/>
            <person name="Ye F."/>
            <person name="Su P."/>
            <person name="Kiefer A.F."/>
            <person name="Nichols A."/>
            <person name="Cepeda A.J."/>
            <person name="Yan W."/>
            <person name="Fan B."/>
            <person name="Jiang Y."/>
            <person name="Adhikari A."/>
            <person name="Zheng C.-J."/>
            <person name="Schuster L."/>
            <person name="Cowan T.M."/>
            <person name="Smanski M.J."/>
            <person name="Chevrette M.G."/>
            <person name="De Carvalho L.P.S."/>
            <person name="Shen B."/>
        </authorList>
    </citation>
    <scope>NUCLEOTIDE SEQUENCE [LARGE SCALE GENOMIC DNA]</scope>
    <source>
        <strain evidence="5 6">NPDC006488</strain>
    </source>
</reference>
<dbReference type="Proteomes" id="UP001601303">
    <property type="component" value="Unassembled WGS sequence"/>
</dbReference>
<accession>A0ABW6M671</accession>
<protein>
    <submittedName>
        <fullName evidence="5">Winged helix-turn-helix transcriptional regulator</fullName>
    </submittedName>
</protein>
<dbReference type="InterPro" id="IPR036390">
    <property type="entry name" value="WH_DNA-bd_sf"/>
</dbReference>
<dbReference type="PROSITE" id="PS51118">
    <property type="entry name" value="HTH_HXLR"/>
    <property type="match status" value="1"/>
</dbReference>
<proteinExistence type="predicted"/>
<evidence type="ECO:0000313" key="5">
    <source>
        <dbReference type="EMBL" id="MFE9601653.1"/>
    </source>
</evidence>
<keyword evidence="3" id="KW-0804">Transcription</keyword>
<dbReference type="InterPro" id="IPR036388">
    <property type="entry name" value="WH-like_DNA-bd_sf"/>
</dbReference>
<keyword evidence="1" id="KW-0805">Transcription regulation</keyword>
<organism evidence="5 6">
    <name type="scientific">Streptomyces hokutonensis</name>
    <dbReference type="NCBI Taxonomy" id="1306990"/>
    <lineage>
        <taxon>Bacteria</taxon>
        <taxon>Bacillati</taxon>
        <taxon>Actinomycetota</taxon>
        <taxon>Actinomycetes</taxon>
        <taxon>Kitasatosporales</taxon>
        <taxon>Streptomycetaceae</taxon>
        <taxon>Streptomyces</taxon>
    </lineage>
</organism>
<keyword evidence="2" id="KW-0238">DNA-binding</keyword>
<evidence type="ECO:0000256" key="1">
    <source>
        <dbReference type="ARBA" id="ARBA00023015"/>
    </source>
</evidence>
<evidence type="ECO:0000256" key="3">
    <source>
        <dbReference type="ARBA" id="ARBA00023163"/>
    </source>
</evidence>
<keyword evidence="6" id="KW-1185">Reference proteome</keyword>
<feature type="domain" description="HTH hxlR-type" evidence="4">
    <location>
        <begin position="12"/>
        <end position="109"/>
    </location>
</feature>
<dbReference type="InterPro" id="IPR011991">
    <property type="entry name" value="ArsR-like_HTH"/>
</dbReference>
<dbReference type="InterPro" id="IPR002577">
    <property type="entry name" value="HTH_HxlR"/>
</dbReference>
<dbReference type="SUPFAM" id="SSF46785">
    <property type="entry name" value="Winged helix' DNA-binding domain"/>
    <property type="match status" value="1"/>
</dbReference>